<keyword evidence="1" id="KW-0472">Membrane</keyword>
<accession>A0A1S2LJR5</accession>
<dbReference type="Proteomes" id="UP000180098">
    <property type="component" value="Unassembled WGS sequence"/>
</dbReference>
<feature type="transmembrane region" description="Helical" evidence="1">
    <location>
        <begin position="93"/>
        <end position="115"/>
    </location>
</feature>
<protein>
    <submittedName>
        <fullName evidence="2">Uncharacterized protein</fullName>
    </submittedName>
</protein>
<name>A0A1S2LJR5_9BACI</name>
<feature type="transmembrane region" description="Helical" evidence="1">
    <location>
        <begin position="41"/>
        <end position="63"/>
    </location>
</feature>
<keyword evidence="1" id="KW-0812">Transmembrane</keyword>
<feature type="transmembrane region" description="Helical" evidence="1">
    <location>
        <begin position="170"/>
        <end position="187"/>
    </location>
</feature>
<gene>
    <name evidence="2" type="ORF">BKP35_09355</name>
</gene>
<evidence type="ECO:0000256" key="1">
    <source>
        <dbReference type="SAM" id="Phobius"/>
    </source>
</evidence>
<dbReference type="AlphaFoldDB" id="A0A1S2LJR5"/>
<dbReference type="EMBL" id="MLQQ01000018">
    <property type="protein sequence ID" value="OIJ12778.1"/>
    <property type="molecule type" value="Genomic_DNA"/>
</dbReference>
<evidence type="ECO:0000313" key="3">
    <source>
        <dbReference type="Proteomes" id="UP000180098"/>
    </source>
</evidence>
<dbReference type="OrthoDB" id="2884965at2"/>
<evidence type="ECO:0000313" key="2">
    <source>
        <dbReference type="EMBL" id="OIJ12778.1"/>
    </source>
</evidence>
<proteinExistence type="predicted"/>
<organism evidence="2 3">
    <name type="scientific">Anaerobacillus arseniciselenatis</name>
    <dbReference type="NCBI Taxonomy" id="85682"/>
    <lineage>
        <taxon>Bacteria</taxon>
        <taxon>Bacillati</taxon>
        <taxon>Bacillota</taxon>
        <taxon>Bacilli</taxon>
        <taxon>Bacillales</taxon>
        <taxon>Bacillaceae</taxon>
        <taxon>Anaerobacillus</taxon>
    </lineage>
</organism>
<feature type="transmembrane region" description="Helical" evidence="1">
    <location>
        <begin position="233"/>
        <end position="258"/>
    </location>
</feature>
<keyword evidence="1" id="KW-1133">Transmembrane helix</keyword>
<reference evidence="2 3" key="1">
    <citation type="submission" date="2016-10" db="EMBL/GenBank/DDBJ databases">
        <title>Draft genome sequences of four alkaliphilic bacteria belonging to the Anaerobacillus genus.</title>
        <authorList>
            <person name="Bassil N.M."/>
            <person name="Lloyd J.R."/>
        </authorList>
    </citation>
    <scope>NUCLEOTIDE SEQUENCE [LARGE SCALE GENOMIC DNA]</scope>
    <source>
        <strain evidence="2 3">DSM 15340</strain>
    </source>
</reference>
<dbReference type="RefSeq" id="WP_071313085.1">
    <property type="nucleotide sequence ID" value="NZ_MLQQ01000018.1"/>
</dbReference>
<feature type="transmembrane region" description="Helical" evidence="1">
    <location>
        <begin position="18"/>
        <end position="35"/>
    </location>
</feature>
<sequence>MSWLALYMKELRQTKTRFLINIVFLIILGILFFVLTERYNAFFITLTVPLILVHFVYMLVAMFDSLRLEWKQNTAVFWLNIPKSGWQLITAKFSAAMTQLFISLSLTFMILYILLQRTILHFPDTQVPLFILEQFQSFWWILFSGLFIASLQTGIVATFIYLMAKSIRKWGWLLGIGIVFGSSWIWMKFQETAVYRAITEWGVVLNEEAFMNSFFVHFDGNEAMMDVDVTTDAILYAGTAVVDILVVAGVLFICGWLIDKKVEA</sequence>
<keyword evidence="3" id="KW-1185">Reference proteome</keyword>
<feature type="transmembrane region" description="Helical" evidence="1">
    <location>
        <begin position="138"/>
        <end position="163"/>
    </location>
</feature>
<comment type="caution">
    <text evidence="2">The sequence shown here is derived from an EMBL/GenBank/DDBJ whole genome shotgun (WGS) entry which is preliminary data.</text>
</comment>